<proteinExistence type="predicted"/>
<accession>A0A3B7MZ91</accession>
<sequence length="172" mass="19711">MINDEASLTWKTENEENTNKFIIERSVDGRNFKPVGEVMAYNTSGRHQYNFTDPAVTNLSVNRVHYRLKQVDKDARFIYSKTVMLPLKGKTGMLIYPNPVKDILNLTVKTTQIGQLKIEIIDNSGRLMKQEVKNILPGSNSFSIQTKELTAGVYQLIIKGETIYEIEHFIKQ</sequence>
<dbReference type="InterPro" id="IPR026444">
    <property type="entry name" value="Secre_tail"/>
</dbReference>
<protein>
    <submittedName>
        <fullName evidence="2">T9SS C-terminal target domain-containing protein</fullName>
    </submittedName>
</protein>
<dbReference type="OrthoDB" id="650179at2"/>
<reference evidence="2 3" key="1">
    <citation type="submission" date="2018-09" db="EMBL/GenBank/DDBJ databases">
        <title>Genome sequencing of strain 6GH32-13.</title>
        <authorList>
            <person name="Weon H.-Y."/>
            <person name="Heo J."/>
            <person name="Kwon S.-W."/>
        </authorList>
    </citation>
    <scope>NUCLEOTIDE SEQUENCE [LARGE SCALE GENOMIC DNA]</scope>
    <source>
        <strain evidence="2 3">5GH32-13</strain>
    </source>
</reference>
<dbReference type="KEGG" id="pseg:D3H65_06510"/>
<evidence type="ECO:0000259" key="1">
    <source>
        <dbReference type="Pfam" id="PF18962"/>
    </source>
</evidence>
<dbReference type="EMBL" id="CP032157">
    <property type="protein sequence ID" value="AXY78539.1"/>
    <property type="molecule type" value="Genomic_DNA"/>
</dbReference>
<organism evidence="2 3">
    <name type="scientific">Paraflavitalea soli</name>
    <dbReference type="NCBI Taxonomy" id="2315862"/>
    <lineage>
        <taxon>Bacteria</taxon>
        <taxon>Pseudomonadati</taxon>
        <taxon>Bacteroidota</taxon>
        <taxon>Chitinophagia</taxon>
        <taxon>Chitinophagales</taxon>
        <taxon>Chitinophagaceae</taxon>
        <taxon>Paraflavitalea</taxon>
    </lineage>
</organism>
<dbReference type="Gene3D" id="2.60.40.10">
    <property type="entry name" value="Immunoglobulins"/>
    <property type="match status" value="1"/>
</dbReference>
<dbReference type="Proteomes" id="UP000263900">
    <property type="component" value="Chromosome"/>
</dbReference>
<dbReference type="Pfam" id="PF18962">
    <property type="entry name" value="Por_Secre_tail"/>
    <property type="match status" value="1"/>
</dbReference>
<dbReference type="AlphaFoldDB" id="A0A3B7MZ91"/>
<gene>
    <name evidence="2" type="ORF">D3H65_06510</name>
</gene>
<evidence type="ECO:0000313" key="3">
    <source>
        <dbReference type="Proteomes" id="UP000263900"/>
    </source>
</evidence>
<keyword evidence="3" id="KW-1185">Reference proteome</keyword>
<dbReference type="InterPro" id="IPR013783">
    <property type="entry name" value="Ig-like_fold"/>
</dbReference>
<evidence type="ECO:0000313" key="2">
    <source>
        <dbReference type="EMBL" id="AXY78539.1"/>
    </source>
</evidence>
<name>A0A3B7MZ91_9BACT</name>
<dbReference type="NCBIfam" id="TIGR04183">
    <property type="entry name" value="Por_Secre_tail"/>
    <property type="match status" value="1"/>
</dbReference>
<feature type="domain" description="Secretion system C-terminal sorting" evidence="1">
    <location>
        <begin position="95"/>
        <end position="166"/>
    </location>
</feature>